<dbReference type="InterPro" id="IPR012951">
    <property type="entry name" value="BBE"/>
</dbReference>
<dbReference type="Proteomes" id="UP001354649">
    <property type="component" value="Unassembled WGS sequence"/>
</dbReference>
<reference evidence="3 4" key="1">
    <citation type="submission" date="2023-11" db="EMBL/GenBank/DDBJ databases">
        <title>30 novel species of actinomycetes from the DSMZ collection.</title>
        <authorList>
            <person name="Nouioui I."/>
        </authorList>
    </citation>
    <scope>NUCLEOTIDE SEQUENCE [LARGE SCALE GENOMIC DNA]</scope>
    <source>
        <strain evidence="3 4">DSM 41602</strain>
    </source>
</reference>
<dbReference type="EMBL" id="JAZBJQ010000016">
    <property type="protein sequence ID" value="MEE4586109.1"/>
    <property type="molecule type" value="Genomic_DNA"/>
</dbReference>
<protein>
    <submittedName>
        <fullName evidence="3">BBE domain-containing protein</fullName>
    </submittedName>
</protein>
<dbReference type="AlphaFoldDB" id="A0ABD5JG04"/>
<evidence type="ECO:0000313" key="3">
    <source>
        <dbReference type="EMBL" id="MEE4586109.1"/>
    </source>
</evidence>
<feature type="region of interest" description="Disordered" evidence="1">
    <location>
        <begin position="67"/>
        <end position="143"/>
    </location>
</feature>
<evidence type="ECO:0000256" key="1">
    <source>
        <dbReference type="SAM" id="MobiDB-lite"/>
    </source>
</evidence>
<evidence type="ECO:0000259" key="2">
    <source>
        <dbReference type="Pfam" id="PF08031"/>
    </source>
</evidence>
<comment type="caution">
    <text evidence="3">The sequence shown here is derived from an EMBL/GenBank/DDBJ whole genome shotgun (WGS) entry which is preliminary data.</text>
</comment>
<accession>A0ABD5JG04</accession>
<dbReference type="Pfam" id="PF08031">
    <property type="entry name" value="BBE"/>
    <property type="match status" value="1"/>
</dbReference>
<organism evidence="3 4">
    <name type="scientific">Streptomyces antimycoticus</name>
    <dbReference type="NCBI Taxonomy" id="68175"/>
    <lineage>
        <taxon>Bacteria</taxon>
        <taxon>Bacillati</taxon>
        <taxon>Actinomycetota</taxon>
        <taxon>Actinomycetes</taxon>
        <taxon>Kitasatosporales</taxon>
        <taxon>Streptomycetaceae</taxon>
        <taxon>Streptomyces</taxon>
        <taxon>Streptomyces violaceusniger group</taxon>
    </lineage>
</organism>
<gene>
    <name evidence="3" type="ORF">V2K49_23635</name>
</gene>
<proteinExistence type="predicted"/>
<sequence>MGPSHPRRCPAVVPRRGLAQLHRPGVPGQGRDRAIEGFGAENYHRPAGVKALYDPDDVFRLDHNIEPRIDRAPPGGAVTPDGPASCPLPPRRARAHRSVIYGPRVRAPPADGPRSARPRGRERVAVRRASRCSGWERGGRSCR</sequence>
<evidence type="ECO:0000313" key="4">
    <source>
        <dbReference type="Proteomes" id="UP001354649"/>
    </source>
</evidence>
<feature type="domain" description="Berberine/berberine-like" evidence="2">
    <location>
        <begin position="38"/>
        <end position="66"/>
    </location>
</feature>
<name>A0ABD5JG04_9ACTN</name>